<organism evidence="3">
    <name type="scientific">uncultured bacterium contig00039</name>
    <dbReference type="NCBI Taxonomy" id="1181527"/>
    <lineage>
        <taxon>Bacteria</taxon>
        <taxon>environmental samples</taxon>
    </lineage>
</organism>
<dbReference type="Pfam" id="PF13635">
    <property type="entry name" value="DUF4143"/>
    <property type="match status" value="1"/>
</dbReference>
<proteinExistence type="predicted"/>
<dbReference type="AlphaFoldDB" id="A0A806KKF6"/>
<protein>
    <submittedName>
        <fullName evidence="3">ATPase</fullName>
    </submittedName>
</protein>
<sequence>MLKNTLENKRKYVSLDNPQDLLKAKTDPKGFLDIYSPPCVIDEIQYAPELFPYIKMIADNTDNRGLYWLTGSQQYNLMQDITESLAGRVVITDMLGFSIYERNGKGNEQKPFLPSPKPACILKRKNSVDTFKIIWQGSFPDVVNADAEHWEAFYDSYIRTYIERDVRQIINIGSEVKFITFLKVAAARTGQELNLTDIARDVNIDPKTADKWLSVLKTSGLVYLLQPYFKNITKRLTKHPKLYFMDTGLASYLAGWTTPKSLETGVSSGAFFETFVITEILKSYYHNGKNPQLNFFRDSDKNEIDLLIYQDGKYYPIEIKNMGHLAQMT</sequence>
<dbReference type="Pfam" id="PF13173">
    <property type="entry name" value="AAA_14"/>
    <property type="match status" value="1"/>
</dbReference>
<feature type="domain" description="AAA" evidence="1">
    <location>
        <begin position="7"/>
        <end position="101"/>
    </location>
</feature>
<evidence type="ECO:0000259" key="1">
    <source>
        <dbReference type="Pfam" id="PF13173"/>
    </source>
</evidence>
<name>A0A806KKF6_9BACT</name>
<dbReference type="PANTHER" id="PTHR43566:SF2">
    <property type="entry name" value="DUF4143 DOMAIN-CONTAINING PROTEIN"/>
    <property type="match status" value="1"/>
</dbReference>
<evidence type="ECO:0000259" key="2">
    <source>
        <dbReference type="Pfam" id="PF13635"/>
    </source>
</evidence>
<feature type="domain" description="DUF4143" evidence="2">
    <location>
        <begin position="163"/>
        <end position="320"/>
    </location>
</feature>
<dbReference type="EMBL" id="JQ844252">
    <property type="protein sequence ID" value="AGS53794.1"/>
    <property type="molecule type" value="Genomic_DNA"/>
</dbReference>
<dbReference type="PANTHER" id="PTHR43566">
    <property type="entry name" value="CONSERVED PROTEIN"/>
    <property type="match status" value="1"/>
</dbReference>
<evidence type="ECO:0000313" key="3">
    <source>
        <dbReference type="EMBL" id="AGS53794.1"/>
    </source>
</evidence>
<dbReference type="InterPro" id="IPR025420">
    <property type="entry name" value="DUF4143"/>
</dbReference>
<dbReference type="InterPro" id="IPR041682">
    <property type="entry name" value="AAA_14"/>
</dbReference>
<accession>A0A806KKF6</accession>
<reference evidence="3" key="1">
    <citation type="submission" date="2012-03" db="EMBL/GenBank/DDBJ databases">
        <title>Functional metagenomics reveals considerable lignocellulase gene clusters in the gut microbiome of a wood-feeding higher termite.</title>
        <authorList>
            <person name="Liu N."/>
        </authorList>
    </citation>
    <scope>NUCLEOTIDE SEQUENCE</scope>
</reference>